<feature type="region of interest" description="Disordered" evidence="1">
    <location>
        <begin position="297"/>
        <end position="353"/>
    </location>
</feature>
<dbReference type="EMBL" id="SGPL01000065">
    <property type="protein sequence ID" value="THH18744.1"/>
    <property type="molecule type" value="Genomic_DNA"/>
</dbReference>
<feature type="compositionally biased region" description="Polar residues" evidence="1">
    <location>
        <begin position="260"/>
        <end position="271"/>
    </location>
</feature>
<dbReference type="InterPro" id="IPR045030">
    <property type="entry name" value="LYSM1-4"/>
</dbReference>
<evidence type="ECO:0000256" key="1">
    <source>
        <dbReference type="SAM" id="MobiDB-lite"/>
    </source>
</evidence>
<comment type="caution">
    <text evidence="3">The sequence shown here is derived from an EMBL/GenBank/DDBJ whole genome shotgun (WGS) entry which is preliminary data.</text>
</comment>
<dbReference type="AlphaFoldDB" id="A0A4S4M160"/>
<organism evidence="3 4">
    <name type="scientific">Bondarzewia mesenterica</name>
    <dbReference type="NCBI Taxonomy" id="1095465"/>
    <lineage>
        <taxon>Eukaryota</taxon>
        <taxon>Fungi</taxon>
        <taxon>Dikarya</taxon>
        <taxon>Basidiomycota</taxon>
        <taxon>Agaricomycotina</taxon>
        <taxon>Agaricomycetes</taxon>
        <taxon>Russulales</taxon>
        <taxon>Bondarzewiaceae</taxon>
        <taxon>Bondarzewia</taxon>
    </lineage>
</organism>
<evidence type="ECO:0000259" key="2">
    <source>
        <dbReference type="PROSITE" id="PS51782"/>
    </source>
</evidence>
<feature type="compositionally biased region" description="Low complexity" evidence="1">
    <location>
        <begin position="336"/>
        <end position="347"/>
    </location>
</feature>
<dbReference type="InterPro" id="IPR036779">
    <property type="entry name" value="LysM_dom_sf"/>
</dbReference>
<feature type="compositionally biased region" description="Low complexity" evidence="1">
    <location>
        <begin position="458"/>
        <end position="467"/>
    </location>
</feature>
<dbReference type="PROSITE" id="PS51782">
    <property type="entry name" value="LYSM"/>
    <property type="match status" value="1"/>
</dbReference>
<reference evidence="3 4" key="1">
    <citation type="submission" date="2019-02" db="EMBL/GenBank/DDBJ databases">
        <title>Genome sequencing of the rare red list fungi Bondarzewia mesenterica.</title>
        <authorList>
            <person name="Buettner E."/>
            <person name="Kellner H."/>
        </authorList>
    </citation>
    <scope>NUCLEOTIDE SEQUENCE [LARGE SCALE GENOMIC DNA]</scope>
    <source>
        <strain evidence="3 4">DSM 108281</strain>
    </source>
</reference>
<dbReference type="PANTHER" id="PTHR20932:SF8">
    <property type="entry name" value="LD22649P"/>
    <property type="match status" value="1"/>
</dbReference>
<evidence type="ECO:0000313" key="4">
    <source>
        <dbReference type="Proteomes" id="UP000310158"/>
    </source>
</evidence>
<name>A0A4S4M160_9AGAM</name>
<dbReference type="Gene3D" id="3.10.350.10">
    <property type="entry name" value="LysM domain"/>
    <property type="match status" value="1"/>
</dbReference>
<dbReference type="InterPro" id="IPR018392">
    <property type="entry name" value="LysM"/>
</dbReference>
<accession>A0A4S4M160</accession>
<protein>
    <recommendedName>
        <fullName evidence="2">LysM domain-containing protein</fullName>
    </recommendedName>
</protein>
<dbReference type="OrthoDB" id="2107166at2759"/>
<dbReference type="Pfam" id="PF01476">
    <property type="entry name" value="LysM"/>
    <property type="match status" value="1"/>
</dbReference>
<keyword evidence="4" id="KW-1185">Reference proteome</keyword>
<feature type="domain" description="LysM" evidence="2">
    <location>
        <begin position="181"/>
        <end position="225"/>
    </location>
</feature>
<feature type="region of interest" description="Disordered" evidence="1">
    <location>
        <begin position="25"/>
        <end position="112"/>
    </location>
</feature>
<gene>
    <name evidence="3" type="ORF">EW146_g2280</name>
</gene>
<dbReference type="SUPFAM" id="SSF54106">
    <property type="entry name" value="LysM domain"/>
    <property type="match status" value="1"/>
</dbReference>
<feature type="compositionally biased region" description="Polar residues" evidence="1">
    <location>
        <begin position="297"/>
        <end position="317"/>
    </location>
</feature>
<sequence length="482" mass="52721">MPSQDGPFILSSSAYRRESALDDGRNMFFNPFADHQPESKPFTSALDSTISRASTPRRRRGSEGQLSPKLIEEHIHSSHYRSRTLDYGGQHPLRGESTVGSSSSAGRQDTRPGLARAVSAWDSLLSSGAVSKRDKGRADPSNAWDEEEEQQKVVLVHEVRLSRSHCNCLPLIYHLSTPTFFCYQVQYHDSLAGVALKYGIALAELRRANQLWASDSIHLRKVLYIPVEKARHVKYVLEDATADGPQPASTEMLQLHTDPDGNSDSASKGTSRTFSHYTIRRIPAARLSFFPPSRSHFASSVNSPSRPHLSRTASLDSSRAFPLESSSRSSTMGSALRHSLTTSSTPTSTPPLRPHALSTFVSALPFSASTRDEIFSRLSIESASTSTTGSDEQEHELAVVPTTPRPRPKRNPPTPFAASPRKNGRTSPYAPEQIALVPSTGAVRSIQMEPVPAMQLPARISRSSSASKAGQESGLVRRDVGW</sequence>
<feature type="compositionally biased region" description="Polar residues" evidence="1">
    <location>
        <begin position="41"/>
        <end position="54"/>
    </location>
</feature>
<proteinExistence type="predicted"/>
<feature type="region of interest" description="Disordered" evidence="1">
    <location>
        <begin position="383"/>
        <end position="429"/>
    </location>
</feature>
<dbReference type="Proteomes" id="UP000310158">
    <property type="component" value="Unassembled WGS sequence"/>
</dbReference>
<feature type="compositionally biased region" description="Polar residues" evidence="1">
    <location>
        <begin position="98"/>
        <end position="107"/>
    </location>
</feature>
<dbReference type="PANTHER" id="PTHR20932">
    <property type="entry name" value="LYSM AND PUTATIVE PEPTIDOGLYCAN-BINDING DOMAIN-CONTAINING PROTEIN"/>
    <property type="match status" value="1"/>
</dbReference>
<evidence type="ECO:0000313" key="3">
    <source>
        <dbReference type="EMBL" id="THH18744.1"/>
    </source>
</evidence>
<feature type="compositionally biased region" description="Polar residues" evidence="1">
    <location>
        <begin position="324"/>
        <end position="333"/>
    </location>
</feature>
<dbReference type="CDD" id="cd00118">
    <property type="entry name" value="LysM"/>
    <property type="match status" value="1"/>
</dbReference>
<feature type="region of interest" description="Disordered" evidence="1">
    <location>
        <begin position="243"/>
        <end position="271"/>
    </location>
</feature>
<feature type="region of interest" description="Disordered" evidence="1">
    <location>
        <begin position="457"/>
        <end position="482"/>
    </location>
</feature>